<evidence type="ECO:0000256" key="1">
    <source>
        <dbReference type="SAM" id="Phobius"/>
    </source>
</evidence>
<dbReference type="AlphaFoldDB" id="E9S7Q1"/>
<accession>E9S7Q1</accession>
<sequence>MRPADFWRIARSLVGKFALLIRLVGFGFALLLLLDVHFGFALR</sequence>
<reference evidence="2 4" key="1">
    <citation type="submission" date="2011-02" db="EMBL/GenBank/DDBJ databases">
        <authorList>
            <person name="Nelson K.E."/>
            <person name="Sutton G."/>
            <person name="Torralba M."/>
            <person name="Durkin S."/>
            <person name="Harkins D."/>
            <person name="Montgomery R."/>
            <person name="Ziemer C."/>
            <person name="Klaassens E."/>
            <person name="Ocuiv P."/>
            <person name="Morrison M."/>
        </authorList>
    </citation>
    <scope>NUCLEOTIDE SEQUENCE [LARGE SCALE GENOMIC DNA]</scope>
    <source>
        <strain evidence="2 4">8</strain>
    </source>
</reference>
<evidence type="ECO:0000313" key="2">
    <source>
        <dbReference type="EMBL" id="EGC04556.1"/>
    </source>
</evidence>
<dbReference type="EMBL" id="ADKM02000018">
    <property type="protein sequence ID" value="EGC04556.1"/>
    <property type="molecule type" value="Genomic_DNA"/>
</dbReference>
<name>E9S7Q1_RUMAL</name>
<evidence type="ECO:0000313" key="4">
    <source>
        <dbReference type="Proteomes" id="UP000004259"/>
    </source>
</evidence>
<keyword evidence="4" id="KW-1185">Reference proteome</keyword>
<gene>
    <name evidence="2" type="ORF">CUS_7276</name>
    <name evidence="3" type="ORF">CUS_7285</name>
</gene>
<dbReference type="Proteomes" id="UP000004259">
    <property type="component" value="Unassembled WGS sequence"/>
</dbReference>
<keyword evidence="1" id="KW-1133">Transmembrane helix</keyword>
<feature type="transmembrane region" description="Helical" evidence="1">
    <location>
        <begin position="20"/>
        <end position="42"/>
    </location>
</feature>
<keyword evidence="1" id="KW-0472">Membrane</keyword>
<dbReference type="EMBL" id="ADKM02000018">
    <property type="protein sequence ID" value="EGC04688.1"/>
    <property type="molecule type" value="Genomic_DNA"/>
</dbReference>
<protein>
    <submittedName>
        <fullName evidence="2">Uncharacterized protein</fullName>
    </submittedName>
</protein>
<evidence type="ECO:0000313" key="3">
    <source>
        <dbReference type="EMBL" id="EGC04688.1"/>
    </source>
</evidence>
<keyword evidence="1" id="KW-0812">Transmembrane</keyword>
<comment type="caution">
    <text evidence="2">The sequence shown here is derived from an EMBL/GenBank/DDBJ whole genome shotgun (WGS) entry which is preliminary data.</text>
</comment>
<organism evidence="2 4">
    <name type="scientific">Ruminococcus albus 8</name>
    <dbReference type="NCBI Taxonomy" id="246199"/>
    <lineage>
        <taxon>Bacteria</taxon>
        <taxon>Bacillati</taxon>
        <taxon>Bacillota</taxon>
        <taxon>Clostridia</taxon>
        <taxon>Eubacteriales</taxon>
        <taxon>Oscillospiraceae</taxon>
        <taxon>Ruminococcus</taxon>
    </lineage>
</organism>
<proteinExistence type="predicted"/>